<sequence length="384" mass="42233">MQYSPIHPPGAPPSSIPGGSNPPPPSTTSGNHTAAHTAAHSNTQHAATAHPLAHSTPITIPNPASLMVTQNTLREAFLTLDAASISNMIQSFVAAHPSPTPLTPVVEALFEASIAEPPPYTRDPRDLVRRYLEVSTYLPSTIVHAGYSGPLAAARALQMQIRRNSIWVPSAPTPSPGSMAALRYQPHHHPTMNPIQHLAGHQHQHHHPHQQQHLQQQPQQQHPSSSSSTPIPQGGGNAQGTSSVATNSLSEEMHRIANERQRRKDHIQWARIHAASLELGLMNSLGRMSEGDGYSTGRAFSEMVARDAVWETDEAEWVAGIFVLLAVIRTATRGDRRQREEYNEMLMHYEGRWKEIKDEVRQTMVTEVLLASRDELARLEEPMA</sequence>
<feature type="compositionally biased region" description="Low complexity" evidence="1">
    <location>
        <begin position="211"/>
        <end position="232"/>
    </location>
</feature>
<proteinExistence type="predicted"/>
<evidence type="ECO:0000313" key="2">
    <source>
        <dbReference type="EMBL" id="RXW16878.1"/>
    </source>
</evidence>
<organism evidence="2 3">
    <name type="scientific">Candolleomyces aberdarensis</name>
    <dbReference type="NCBI Taxonomy" id="2316362"/>
    <lineage>
        <taxon>Eukaryota</taxon>
        <taxon>Fungi</taxon>
        <taxon>Dikarya</taxon>
        <taxon>Basidiomycota</taxon>
        <taxon>Agaricomycotina</taxon>
        <taxon>Agaricomycetes</taxon>
        <taxon>Agaricomycetidae</taxon>
        <taxon>Agaricales</taxon>
        <taxon>Agaricineae</taxon>
        <taxon>Psathyrellaceae</taxon>
        <taxon>Candolleomyces</taxon>
    </lineage>
</organism>
<feature type="region of interest" description="Disordered" evidence="1">
    <location>
        <begin position="1"/>
        <end position="57"/>
    </location>
</feature>
<dbReference type="EMBL" id="SDEE01000392">
    <property type="protein sequence ID" value="RXW16878.1"/>
    <property type="molecule type" value="Genomic_DNA"/>
</dbReference>
<feature type="compositionally biased region" description="Low complexity" evidence="1">
    <location>
        <begin position="27"/>
        <end position="50"/>
    </location>
</feature>
<reference evidence="2 3" key="1">
    <citation type="submission" date="2019-01" db="EMBL/GenBank/DDBJ databases">
        <title>Draft genome sequence of Psathyrella aberdarensis IHI B618.</title>
        <authorList>
            <person name="Buettner E."/>
            <person name="Kellner H."/>
        </authorList>
    </citation>
    <scope>NUCLEOTIDE SEQUENCE [LARGE SCALE GENOMIC DNA]</scope>
    <source>
        <strain evidence="2 3">IHI B618</strain>
    </source>
</reference>
<evidence type="ECO:0000256" key="1">
    <source>
        <dbReference type="SAM" id="MobiDB-lite"/>
    </source>
</evidence>
<feature type="region of interest" description="Disordered" evidence="1">
    <location>
        <begin position="168"/>
        <end position="245"/>
    </location>
</feature>
<dbReference type="OrthoDB" id="4980495at2759"/>
<feature type="compositionally biased region" description="Pro residues" evidence="1">
    <location>
        <begin position="1"/>
        <end position="26"/>
    </location>
</feature>
<name>A0A4V1Q302_9AGAR</name>
<evidence type="ECO:0000313" key="3">
    <source>
        <dbReference type="Proteomes" id="UP000290288"/>
    </source>
</evidence>
<dbReference type="Proteomes" id="UP000290288">
    <property type="component" value="Unassembled WGS sequence"/>
</dbReference>
<accession>A0A4V1Q302</accession>
<gene>
    <name evidence="2" type="ORF">EST38_g8973</name>
</gene>
<feature type="compositionally biased region" description="Basic residues" evidence="1">
    <location>
        <begin position="200"/>
        <end position="210"/>
    </location>
</feature>
<dbReference type="AlphaFoldDB" id="A0A4V1Q302"/>
<protein>
    <submittedName>
        <fullName evidence="2">Uncharacterized protein</fullName>
    </submittedName>
</protein>
<comment type="caution">
    <text evidence="2">The sequence shown here is derived from an EMBL/GenBank/DDBJ whole genome shotgun (WGS) entry which is preliminary data.</text>
</comment>
<keyword evidence="3" id="KW-1185">Reference proteome</keyword>